<gene>
    <name evidence="1" type="ORF">DIS24_g11529</name>
</gene>
<reference evidence="1" key="1">
    <citation type="submission" date="2023-06" db="EMBL/GenBank/DDBJ databases">
        <title>Multi-omics analyses reveal the molecular pathogenesis toolkit of Lasiodiplodia hormozganensis, a cross-kingdom pathogen.</title>
        <authorList>
            <person name="Felix C."/>
            <person name="Meneses R."/>
            <person name="Goncalves M.F.M."/>
            <person name="Tilleman L."/>
            <person name="Duarte A.S."/>
            <person name="Jorrin-Novo J.V."/>
            <person name="Van De Peer Y."/>
            <person name="Deforce D."/>
            <person name="Van Nieuwerburgh F."/>
            <person name="Esteves A.C."/>
            <person name="Alves A."/>
        </authorList>
    </citation>
    <scope>NUCLEOTIDE SEQUENCE</scope>
    <source>
        <strain evidence="1">CBS 339.90</strain>
    </source>
</reference>
<evidence type="ECO:0000313" key="1">
    <source>
        <dbReference type="EMBL" id="KAK0618777.1"/>
    </source>
</evidence>
<dbReference type="AlphaFoldDB" id="A0AA39WNV8"/>
<comment type="caution">
    <text evidence="1">The sequence shown here is derived from an EMBL/GenBank/DDBJ whole genome shotgun (WGS) entry which is preliminary data.</text>
</comment>
<name>A0AA39WNV8_9PEZI</name>
<proteinExistence type="predicted"/>
<accession>A0AA39WNV8</accession>
<sequence>MPSSPSFPSSFAAAAAAADRHLANVDWAAATRDFAIADWADSIPAIRPPPDPWARDKLSSALHYLRLAQRHINAASRLNVRDDHHRACTYDSAAARLCLEEMARCIGAAQKRLDAVGQHNEYIELNLCCVLSDAEASVESTFGDLRVAEENCEDDEYRLERVLWRMRREHI</sequence>
<organism evidence="1 2">
    <name type="scientific">Lasiodiplodia hormozganensis</name>
    <dbReference type="NCBI Taxonomy" id="869390"/>
    <lineage>
        <taxon>Eukaryota</taxon>
        <taxon>Fungi</taxon>
        <taxon>Dikarya</taxon>
        <taxon>Ascomycota</taxon>
        <taxon>Pezizomycotina</taxon>
        <taxon>Dothideomycetes</taxon>
        <taxon>Dothideomycetes incertae sedis</taxon>
        <taxon>Botryosphaeriales</taxon>
        <taxon>Botryosphaeriaceae</taxon>
        <taxon>Lasiodiplodia</taxon>
    </lineage>
</organism>
<dbReference type="Proteomes" id="UP001175001">
    <property type="component" value="Unassembled WGS sequence"/>
</dbReference>
<evidence type="ECO:0000313" key="2">
    <source>
        <dbReference type="Proteomes" id="UP001175001"/>
    </source>
</evidence>
<dbReference type="EMBL" id="JAUJDW010000172">
    <property type="protein sequence ID" value="KAK0618777.1"/>
    <property type="molecule type" value="Genomic_DNA"/>
</dbReference>
<keyword evidence="2" id="KW-1185">Reference proteome</keyword>
<protein>
    <submittedName>
        <fullName evidence="1">Uncharacterized protein</fullName>
    </submittedName>
</protein>